<evidence type="ECO:0000313" key="11">
    <source>
        <dbReference type="Proteomes" id="UP001327560"/>
    </source>
</evidence>
<feature type="region of interest" description="Disordered" evidence="7">
    <location>
        <begin position="374"/>
        <end position="432"/>
    </location>
</feature>
<dbReference type="InterPro" id="IPR012677">
    <property type="entry name" value="Nucleotide-bd_a/b_plait_sf"/>
</dbReference>
<dbReference type="InterPro" id="IPR034878">
    <property type="entry name" value="La-rel_plant_RRM"/>
</dbReference>
<accession>A0AAQ3QFP9</accession>
<dbReference type="Gene3D" id="3.30.70.330">
    <property type="match status" value="1"/>
</dbReference>
<name>A0AAQ3QFP9_9LILI</name>
<dbReference type="GO" id="GO:0005634">
    <property type="term" value="C:nucleus"/>
    <property type="evidence" value="ECO:0007669"/>
    <property type="project" value="UniProtKB-SubCell"/>
</dbReference>
<feature type="domain" description="HTH La-type RNA-binding" evidence="9">
    <location>
        <begin position="108"/>
        <end position="199"/>
    </location>
</feature>
<dbReference type="PRINTS" id="PR00302">
    <property type="entry name" value="LUPUSLA"/>
</dbReference>
<dbReference type="PROSITE" id="PS50961">
    <property type="entry name" value="HTH_LA"/>
    <property type="match status" value="1"/>
</dbReference>
<reference evidence="10 11" key="1">
    <citation type="submission" date="2023-10" db="EMBL/GenBank/DDBJ databases">
        <title>Chromosome-scale genome assembly provides insights into flower coloration mechanisms of Canna indica.</title>
        <authorList>
            <person name="Li C."/>
        </authorList>
    </citation>
    <scope>NUCLEOTIDE SEQUENCE [LARGE SCALE GENOMIC DNA]</scope>
    <source>
        <tissue evidence="10">Flower</tissue>
    </source>
</reference>
<dbReference type="Pfam" id="PF07145">
    <property type="entry name" value="PAM2"/>
    <property type="match status" value="1"/>
</dbReference>
<dbReference type="AlphaFoldDB" id="A0AAQ3QFP9"/>
<keyword evidence="2 6" id="KW-0694">RNA-binding</keyword>
<feature type="region of interest" description="Disordered" evidence="7">
    <location>
        <begin position="1"/>
        <end position="24"/>
    </location>
</feature>
<organism evidence="10 11">
    <name type="scientific">Canna indica</name>
    <name type="common">Indian-shot</name>
    <dbReference type="NCBI Taxonomy" id="4628"/>
    <lineage>
        <taxon>Eukaryota</taxon>
        <taxon>Viridiplantae</taxon>
        <taxon>Streptophyta</taxon>
        <taxon>Embryophyta</taxon>
        <taxon>Tracheophyta</taxon>
        <taxon>Spermatophyta</taxon>
        <taxon>Magnoliopsida</taxon>
        <taxon>Liliopsida</taxon>
        <taxon>Zingiberales</taxon>
        <taxon>Cannaceae</taxon>
        <taxon>Canna</taxon>
    </lineage>
</organism>
<dbReference type="InterPro" id="IPR045180">
    <property type="entry name" value="La_dom_prot"/>
</dbReference>
<evidence type="ECO:0000313" key="10">
    <source>
        <dbReference type="EMBL" id="WOL07741.1"/>
    </source>
</evidence>
<gene>
    <name evidence="10" type="ORF">Cni_G16488</name>
</gene>
<dbReference type="InterPro" id="IPR035979">
    <property type="entry name" value="RBD_domain_sf"/>
</dbReference>
<sequence>MAHESRGGGEPAEEIEAAAASKEDAAEASAAAGFKLNVHAPEFVPRSHLQAPTTAAAPPFSDCFYPYLQFFGNGGGATTLGPEWFYFADQEPVHFMPDFHGKVAAQSKSTSNDVMQKIVKQVEYQFSDTNLVANDFLMKIMNKDPEGYVPMSVVASWKKIKSLGASNYTLIKALRTSNKLVLSDDGKKIKRKQVFTDRDKEELQSRTVVVENLPEDYSRQNLEKIFSVAGSVKNIRICHPQEPNTARSSKSDVLISNKLHALVEYETTDQAEKAVEKLNDERNWRKGLRVRTMLRCSPKSVIRNKKTDYDHFDLYSEDDQSPSSQTSPRLEQLLDHNNEENQSGARKGWGRGRGKPLGLVQNQSARGLLLQSLQSGGSLGHGEAATSKQSSPHGPRMPDGTRGFAIGRGKLTNPVLGRSPTPPPAGLASLHL</sequence>
<evidence type="ECO:0000256" key="2">
    <source>
        <dbReference type="ARBA" id="ARBA00022884"/>
    </source>
</evidence>
<dbReference type="InterPro" id="IPR006630">
    <property type="entry name" value="La_HTH"/>
</dbReference>
<dbReference type="InterPro" id="IPR036390">
    <property type="entry name" value="WH_DNA-bd_sf"/>
</dbReference>
<dbReference type="Pfam" id="PF05383">
    <property type="entry name" value="La"/>
    <property type="match status" value="1"/>
</dbReference>
<dbReference type="Gene3D" id="1.10.10.10">
    <property type="entry name" value="Winged helix-like DNA-binding domain superfamily/Winged helix DNA-binding domain"/>
    <property type="match status" value="1"/>
</dbReference>
<comment type="subcellular location">
    <subcellularLocation>
        <location evidence="1">Nucleus</location>
    </subcellularLocation>
</comment>
<dbReference type="EMBL" id="CP136894">
    <property type="protein sequence ID" value="WOL07741.1"/>
    <property type="molecule type" value="Genomic_DNA"/>
</dbReference>
<keyword evidence="4" id="KW-0804">Transcription</keyword>
<evidence type="ECO:0000256" key="5">
    <source>
        <dbReference type="ARBA" id="ARBA00023242"/>
    </source>
</evidence>
<evidence type="ECO:0000256" key="6">
    <source>
        <dbReference type="PROSITE-ProRule" id="PRU00332"/>
    </source>
</evidence>
<keyword evidence="3" id="KW-0805">Transcription regulation</keyword>
<dbReference type="Pfam" id="PF00076">
    <property type="entry name" value="RRM_1"/>
    <property type="match status" value="1"/>
</dbReference>
<dbReference type="CDD" id="cd12288">
    <property type="entry name" value="RRM_La_like_plant"/>
    <property type="match status" value="1"/>
</dbReference>
<protein>
    <submittedName>
        <fullName evidence="10">La-related protein 6C</fullName>
    </submittedName>
</protein>
<dbReference type="InterPro" id="IPR009818">
    <property type="entry name" value="PAM2_motif"/>
</dbReference>
<evidence type="ECO:0000259" key="8">
    <source>
        <dbReference type="PROSITE" id="PS50102"/>
    </source>
</evidence>
<dbReference type="InterPro" id="IPR002344">
    <property type="entry name" value="Lupus_La"/>
</dbReference>
<feature type="region of interest" description="Disordered" evidence="7">
    <location>
        <begin position="336"/>
        <end position="358"/>
    </location>
</feature>
<evidence type="ECO:0000256" key="7">
    <source>
        <dbReference type="SAM" id="MobiDB-lite"/>
    </source>
</evidence>
<dbReference type="PANTHER" id="PTHR22792">
    <property type="entry name" value="LUPUS LA PROTEIN-RELATED"/>
    <property type="match status" value="1"/>
</dbReference>
<dbReference type="PROSITE" id="PS50102">
    <property type="entry name" value="RRM"/>
    <property type="match status" value="1"/>
</dbReference>
<evidence type="ECO:0000256" key="4">
    <source>
        <dbReference type="ARBA" id="ARBA00023163"/>
    </source>
</evidence>
<dbReference type="SUPFAM" id="SSF54928">
    <property type="entry name" value="RNA-binding domain, RBD"/>
    <property type="match status" value="1"/>
</dbReference>
<dbReference type="CDD" id="cd08033">
    <property type="entry name" value="LARP_6"/>
    <property type="match status" value="1"/>
</dbReference>
<dbReference type="InterPro" id="IPR036388">
    <property type="entry name" value="WH-like_DNA-bd_sf"/>
</dbReference>
<feature type="domain" description="RRM" evidence="8">
    <location>
        <begin position="206"/>
        <end position="295"/>
    </location>
</feature>
<evidence type="ECO:0000256" key="1">
    <source>
        <dbReference type="ARBA" id="ARBA00004123"/>
    </source>
</evidence>
<dbReference type="SMART" id="SM00715">
    <property type="entry name" value="LA"/>
    <property type="match status" value="1"/>
</dbReference>
<dbReference type="GO" id="GO:0006396">
    <property type="term" value="P:RNA processing"/>
    <property type="evidence" value="ECO:0007669"/>
    <property type="project" value="InterPro"/>
</dbReference>
<dbReference type="GO" id="GO:0003723">
    <property type="term" value="F:RNA binding"/>
    <property type="evidence" value="ECO:0007669"/>
    <property type="project" value="UniProtKB-UniRule"/>
</dbReference>
<evidence type="ECO:0000256" key="3">
    <source>
        <dbReference type="ARBA" id="ARBA00023015"/>
    </source>
</evidence>
<keyword evidence="5" id="KW-0539">Nucleus</keyword>
<dbReference type="GO" id="GO:1990904">
    <property type="term" value="C:ribonucleoprotein complex"/>
    <property type="evidence" value="ECO:0007669"/>
    <property type="project" value="InterPro"/>
</dbReference>
<dbReference type="InterPro" id="IPR000504">
    <property type="entry name" value="RRM_dom"/>
</dbReference>
<dbReference type="Proteomes" id="UP001327560">
    <property type="component" value="Chromosome 5"/>
</dbReference>
<dbReference type="PANTHER" id="PTHR22792:SF62">
    <property type="entry name" value="LA-RELATED PROTEIN 7"/>
    <property type="match status" value="1"/>
</dbReference>
<keyword evidence="11" id="KW-1185">Reference proteome</keyword>
<evidence type="ECO:0000259" key="9">
    <source>
        <dbReference type="PROSITE" id="PS50961"/>
    </source>
</evidence>
<dbReference type="SMART" id="SM00360">
    <property type="entry name" value="RRM"/>
    <property type="match status" value="1"/>
</dbReference>
<proteinExistence type="predicted"/>
<dbReference type="SUPFAM" id="SSF46785">
    <property type="entry name" value="Winged helix' DNA-binding domain"/>
    <property type="match status" value="1"/>
</dbReference>